<evidence type="ECO:0000313" key="4">
    <source>
        <dbReference type="EMBL" id="KEY66053.1"/>
    </source>
</evidence>
<evidence type="ECO:0008006" key="6">
    <source>
        <dbReference type="Google" id="ProtNLM"/>
    </source>
</evidence>
<proteinExistence type="inferred from homology"/>
<dbReference type="Pfam" id="PF00106">
    <property type="entry name" value="adh_short"/>
    <property type="match status" value="1"/>
</dbReference>
<evidence type="ECO:0000256" key="3">
    <source>
        <dbReference type="SAM" id="Phobius"/>
    </source>
</evidence>
<reference evidence="4 5" key="1">
    <citation type="journal article" date="2014" name="BMC Genomics">
        <title>Comparative genome sequencing reveals chemotype-specific gene clusters in the toxigenic black mold Stachybotrys.</title>
        <authorList>
            <person name="Semeiks J."/>
            <person name="Borek D."/>
            <person name="Otwinowski Z."/>
            <person name="Grishin N.V."/>
        </authorList>
    </citation>
    <scope>NUCLEOTIDE SEQUENCE [LARGE SCALE GENOMIC DNA]</scope>
    <source>
        <strain evidence="5">CBS 109288 / IBT 7711</strain>
    </source>
</reference>
<evidence type="ECO:0000256" key="2">
    <source>
        <dbReference type="ARBA" id="ARBA00023002"/>
    </source>
</evidence>
<gene>
    <name evidence="4" type="ORF">S7711_09418</name>
</gene>
<evidence type="ECO:0000256" key="1">
    <source>
        <dbReference type="ARBA" id="ARBA00006484"/>
    </source>
</evidence>
<comment type="similarity">
    <text evidence="1">Belongs to the short-chain dehydrogenases/reductases (SDR) family.</text>
</comment>
<feature type="transmembrane region" description="Helical" evidence="3">
    <location>
        <begin position="251"/>
        <end position="272"/>
    </location>
</feature>
<dbReference type="OrthoDB" id="191139at2759"/>
<keyword evidence="3" id="KW-0812">Transmembrane</keyword>
<dbReference type="AlphaFoldDB" id="A0A084AL74"/>
<dbReference type="PROSITE" id="PS51257">
    <property type="entry name" value="PROKAR_LIPOPROTEIN"/>
    <property type="match status" value="1"/>
</dbReference>
<dbReference type="InterPro" id="IPR002347">
    <property type="entry name" value="SDR_fam"/>
</dbReference>
<sequence>MTSSRGSILVTGANGGLGCGIVSRIIATPELALYHGVYVVRDATQASALKSVLNKASSSHTYRIVSLDLARLRDVRSTAQALRILVSEGTIPPFHALILAAGYNDMGQQSETEEGFDVSFVANYLGHWLLTLMLLQVMDQEHGRIVVVGSDSYDVTAPVHNIDGYYKEEKWRLFFREDNIDAIAHGTWSSNKDDFARHAGIRRYGVAKMCFIMMIGELQRRLDTDSRLKGISIAGIDPGVMGTGLVRRGNWITRVLMWSIIIPLIAPFLTWLRPNGGIRTIGKSAADVLQLGLDSDMDSRGRFYNGSELHPVVSEAANGQKRLMVWRDSVRYAKLVNEDTVLEDWN</sequence>
<dbReference type="InterPro" id="IPR036291">
    <property type="entry name" value="NAD(P)-bd_dom_sf"/>
</dbReference>
<dbReference type="PRINTS" id="PR00081">
    <property type="entry name" value="GDHRDH"/>
</dbReference>
<evidence type="ECO:0000313" key="5">
    <source>
        <dbReference type="Proteomes" id="UP000028045"/>
    </source>
</evidence>
<dbReference type="GO" id="GO:0016491">
    <property type="term" value="F:oxidoreductase activity"/>
    <property type="evidence" value="ECO:0007669"/>
    <property type="project" value="UniProtKB-KW"/>
</dbReference>
<dbReference type="SUPFAM" id="SSF51735">
    <property type="entry name" value="NAD(P)-binding Rossmann-fold domains"/>
    <property type="match status" value="1"/>
</dbReference>
<accession>A0A084AL74</accession>
<keyword evidence="2" id="KW-0560">Oxidoreductase</keyword>
<keyword evidence="3" id="KW-0472">Membrane</keyword>
<keyword evidence="3" id="KW-1133">Transmembrane helix</keyword>
<dbReference type="HOGENOM" id="CLU_010194_44_3_1"/>
<dbReference type="PANTHER" id="PTHR24320">
    <property type="entry name" value="RETINOL DEHYDROGENASE"/>
    <property type="match status" value="1"/>
</dbReference>
<organism evidence="4 5">
    <name type="scientific">Stachybotrys chartarum (strain CBS 109288 / IBT 7711)</name>
    <name type="common">Toxic black mold</name>
    <name type="synonym">Stilbospora chartarum</name>
    <dbReference type="NCBI Taxonomy" id="1280523"/>
    <lineage>
        <taxon>Eukaryota</taxon>
        <taxon>Fungi</taxon>
        <taxon>Dikarya</taxon>
        <taxon>Ascomycota</taxon>
        <taxon>Pezizomycotina</taxon>
        <taxon>Sordariomycetes</taxon>
        <taxon>Hypocreomycetidae</taxon>
        <taxon>Hypocreales</taxon>
        <taxon>Stachybotryaceae</taxon>
        <taxon>Stachybotrys</taxon>
    </lineage>
</organism>
<dbReference type="EMBL" id="KL648673">
    <property type="protein sequence ID" value="KEY66053.1"/>
    <property type="molecule type" value="Genomic_DNA"/>
</dbReference>
<protein>
    <recommendedName>
        <fullName evidence="6">Ketoreductase (KR) domain-containing protein</fullName>
    </recommendedName>
</protein>
<dbReference type="Proteomes" id="UP000028045">
    <property type="component" value="Unassembled WGS sequence"/>
</dbReference>
<dbReference type="PANTHER" id="PTHR24320:SF152">
    <property type="entry name" value="SHORT-CHAIN DEHYDROGENASE_REDUCTASE FAMILY PROTEIN"/>
    <property type="match status" value="1"/>
</dbReference>
<dbReference type="Gene3D" id="3.40.50.720">
    <property type="entry name" value="NAD(P)-binding Rossmann-like Domain"/>
    <property type="match status" value="1"/>
</dbReference>
<keyword evidence="5" id="KW-1185">Reference proteome</keyword>
<name>A0A084AL74_STACB</name>